<keyword evidence="4" id="KW-0732">Signal</keyword>
<evidence type="ECO:0000313" key="9">
    <source>
        <dbReference type="Proteomes" id="UP000027195"/>
    </source>
</evidence>
<dbReference type="Proteomes" id="UP000027195">
    <property type="component" value="Unassembled WGS sequence"/>
</dbReference>
<dbReference type="SMART" id="SM00812">
    <property type="entry name" value="Alpha_L_fucos"/>
    <property type="match status" value="1"/>
</dbReference>
<dbReference type="InterPro" id="IPR057739">
    <property type="entry name" value="Glyco_hydro_29_N"/>
</dbReference>
<protein>
    <recommendedName>
        <fullName evidence="3">alpha-L-fucosidase</fullName>
        <ecNumber evidence="3">3.2.1.51</ecNumber>
    </recommendedName>
</protein>
<evidence type="ECO:0000256" key="2">
    <source>
        <dbReference type="ARBA" id="ARBA00007951"/>
    </source>
</evidence>
<dbReference type="Gene3D" id="2.60.40.1180">
    <property type="entry name" value="Golgi alpha-mannosidase II"/>
    <property type="match status" value="1"/>
</dbReference>
<dbReference type="Pfam" id="PF01120">
    <property type="entry name" value="Alpha_L_fucos"/>
    <property type="match status" value="1"/>
</dbReference>
<dbReference type="GO" id="GO:0004560">
    <property type="term" value="F:alpha-L-fucosidase activity"/>
    <property type="evidence" value="ECO:0007669"/>
    <property type="project" value="UniProtKB-EC"/>
</dbReference>
<sequence length="546" mass="62279">MPADEVRVKVWVVPPGPGAWTQTQTQAQAQAQAQGQSGAAGGIVSVVDSDGRVILRAPRAGGSDGDEHLAHAPDPYTAKRDTPEWWDDAKFGIFIHWGIYSVPAWNSQRHRYEPFLRWWLHNDGKSETWRYHLFFLKSLLGEYWRYHRDTYGEDFVYDDFIPDFTARKFNASQWVELFADAGARYFVFVTKHHDGYALFDTGNSTHRSSYHLGPKRDFLRELFNAARAEQPSLHRGTYYSMPEWFNPDAGPYGFGNWPGHLARNPYDESKVEPYTGRLEGKDYLEDIQLAHMRSLAMDYESEIMWCDIGGPNLTVKFAKEWYPFAEAQGRQVVMNNRCGALPQFDTPEYARFSSIQRVKWETSEGIDPYTYGYNRRTKAEDYRSVQTIVSTLVDIVSKNGNYLLNVGPTAEGEIIKPMIDRLLEVGKWLAYSGECIYGTTGASLTGDRVCYQDYSFLGAESGDVRFTTTAESFCMISLVRPENGLLVIERAVPVLPGDEISLLGGGEEGKRLEWWIKDGKLVVRVAEEVLDRVEWAWAFKVSFLVR</sequence>
<dbReference type="EC" id="3.2.1.51" evidence="3"/>
<dbReference type="InParanoid" id="A0A067N088"/>
<dbReference type="InterPro" id="IPR017853">
    <property type="entry name" value="GH"/>
</dbReference>
<dbReference type="STRING" id="930990.A0A067N088"/>
<evidence type="ECO:0000259" key="7">
    <source>
        <dbReference type="Pfam" id="PF01120"/>
    </source>
</evidence>
<dbReference type="PANTHER" id="PTHR10030:SF37">
    <property type="entry name" value="ALPHA-L-FUCOSIDASE-RELATED"/>
    <property type="match status" value="1"/>
</dbReference>
<organism evidence="8 9">
    <name type="scientific">Botryobasidium botryosum (strain FD-172 SS1)</name>
    <dbReference type="NCBI Taxonomy" id="930990"/>
    <lineage>
        <taxon>Eukaryota</taxon>
        <taxon>Fungi</taxon>
        <taxon>Dikarya</taxon>
        <taxon>Basidiomycota</taxon>
        <taxon>Agaricomycotina</taxon>
        <taxon>Agaricomycetes</taxon>
        <taxon>Cantharellales</taxon>
        <taxon>Botryobasidiaceae</taxon>
        <taxon>Botryobasidium</taxon>
    </lineage>
</organism>
<evidence type="ECO:0000313" key="8">
    <source>
        <dbReference type="EMBL" id="KDQ21398.1"/>
    </source>
</evidence>
<keyword evidence="5 8" id="KW-0378">Hydrolase</keyword>
<dbReference type="PANTHER" id="PTHR10030">
    <property type="entry name" value="ALPHA-L-FUCOSIDASE"/>
    <property type="match status" value="1"/>
</dbReference>
<evidence type="ECO:0000256" key="5">
    <source>
        <dbReference type="ARBA" id="ARBA00022801"/>
    </source>
</evidence>
<evidence type="ECO:0000256" key="1">
    <source>
        <dbReference type="ARBA" id="ARBA00004071"/>
    </source>
</evidence>
<name>A0A067N088_BOTB1</name>
<dbReference type="GO" id="GO:0006004">
    <property type="term" value="P:fucose metabolic process"/>
    <property type="evidence" value="ECO:0007669"/>
    <property type="project" value="InterPro"/>
</dbReference>
<evidence type="ECO:0000256" key="3">
    <source>
        <dbReference type="ARBA" id="ARBA00012662"/>
    </source>
</evidence>
<dbReference type="AlphaFoldDB" id="A0A067N088"/>
<comment type="function">
    <text evidence="1">Alpha-L-fucosidase is responsible for hydrolyzing the alpha-1,6-linked fucose joined to the reducing-end N-acetylglucosamine of the carbohydrate moieties of glycoproteins.</text>
</comment>
<dbReference type="HOGENOM" id="CLU_002934_4_2_1"/>
<gene>
    <name evidence="8" type="ORF">BOTBODRAFT_99593</name>
</gene>
<feature type="domain" description="Glycoside hydrolase family 29 N-terminal" evidence="7">
    <location>
        <begin position="77"/>
        <end position="434"/>
    </location>
</feature>
<dbReference type="InterPro" id="IPR016286">
    <property type="entry name" value="FUC_metazoa-typ"/>
</dbReference>
<dbReference type="InterPro" id="IPR000933">
    <property type="entry name" value="Glyco_hydro_29"/>
</dbReference>
<proteinExistence type="inferred from homology"/>
<comment type="similarity">
    <text evidence="2">Belongs to the glycosyl hydrolase 29 family.</text>
</comment>
<dbReference type="SUPFAM" id="SSF51445">
    <property type="entry name" value="(Trans)glycosidases"/>
    <property type="match status" value="1"/>
</dbReference>
<keyword evidence="9" id="KW-1185">Reference proteome</keyword>
<dbReference type="OrthoDB" id="6039950at2759"/>
<dbReference type="GO" id="GO:0016139">
    <property type="term" value="P:glycoside catabolic process"/>
    <property type="evidence" value="ECO:0007669"/>
    <property type="project" value="TreeGrafter"/>
</dbReference>
<dbReference type="InterPro" id="IPR013780">
    <property type="entry name" value="Glyco_hydro_b"/>
</dbReference>
<evidence type="ECO:0000256" key="4">
    <source>
        <dbReference type="ARBA" id="ARBA00022729"/>
    </source>
</evidence>
<dbReference type="PRINTS" id="PR00741">
    <property type="entry name" value="GLHYDRLASE29"/>
</dbReference>
<dbReference type="Gene3D" id="3.20.20.80">
    <property type="entry name" value="Glycosidases"/>
    <property type="match status" value="1"/>
</dbReference>
<evidence type="ECO:0000256" key="6">
    <source>
        <dbReference type="ARBA" id="ARBA00023295"/>
    </source>
</evidence>
<dbReference type="EMBL" id="KL198016">
    <property type="protein sequence ID" value="KDQ21398.1"/>
    <property type="molecule type" value="Genomic_DNA"/>
</dbReference>
<keyword evidence="6" id="KW-0326">Glycosidase</keyword>
<reference evidence="9" key="1">
    <citation type="journal article" date="2014" name="Proc. Natl. Acad. Sci. U.S.A.">
        <title>Extensive sampling of basidiomycete genomes demonstrates inadequacy of the white-rot/brown-rot paradigm for wood decay fungi.</title>
        <authorList>
            <person name="Riley R."/>
            <person name="Salamov A.A."/>
            <person name="Brown D.W."/>
            <person name="Nagy L.G."/>
            <person name="Floudas D."/>
            <person name="Held B.W."/>
            <person name="Levasseur A."/>
            <person name="Lombard V."/>
            <person name="Morin E."/>
            <person name="Otillar R."/>
            <person name="Lindquist E.A."/>
            <person name="Sun H."/>
            <person name="LaButti K.M."/>
            <person name="Schmutz J."/>
            <person name="Jabbour D."/>
            <person name="Luo H."/>
            <person name="Baker S.E."/>
            <person name="Pisabarro A.G."/>
            <person name="Walton J.D."/>
            <person name="Blanchette R.A."/>
            <person name="Henrissat B."/>
            <person name="Martin F."/>
            <person name="Cullen D."/>
            <person name="Hibbett D.S."/>
            <person name="Grigoriev I.V."/>
        </authorList>
    </citation>
    <scope>NUCLEOTIDE SEQUENCE [LARGE SCALE GENOMIC DNA]</scope>
    <source>
        <strain evidence="9">FD-172 SS1</strain>
    </source>
</reference>
<accession>A0A067N088</accession>